<keyword evidence="1" id="KW-0812">Transmembrane</keyword>
<dbReference type="EMBL" id="JAEQMG010000172">
    <property type="protein sequence ID" value="MBK6090059.1"/>
    <property type="molecule type" value="Genomic_DNA"/>
</dbReference>
<evidence type="ECO:0000313" key="2">
    <source>
        <dbReference type="EMBL" id="MBK6090059.1"/>
    </source>
</evidence>
<dbReference type="AlphaFoldDB" id="A0A935C423"/>
<dbReference type="Proteomes" id="UP000633365">
    <property type="component" value="Unassembled WGS sequence"/>
</dbReference>
<dbReference type="RefSeq" id="WP_201428750.1">
    <property type="nucleotide sequence ID" value="NZ_JAEQMG010000172.1"/>
</dbReference>
<sequence>MKNRVKPVMVFFKKLPYLLLAGVIFSAALALCMGASIAFSVLTGYNNVLVWGLGVIPGTIFYSGLVVVIRKYAIENDYVPVVPTFFAAVRENWKVFILHGVISYLICSCAMFAFMYYFIQAQTDVTFAYILSFYGFFTAALLIMMFYAPLMSVTYELRWRDIYKNSLLLILGKILRNLIALVMIVAAVAIAVLAIVYAEGVWKIIVAVIVAAVYPMLITYIEIAMVSKGLIDSVGDFVNPIKEEVVDTPIVTGNTEDDYIFVNGRMVKNPNKK</sequence>
<name>A0A935C423_9FIRM</name>
<evidence type="ECO:0000256" key="1">
    <source>
        <dbReference type="SAM" id="Phobius"/>
    </source>
</evidence>
<feature type="transmembrane region" description="Helical" evidence="1">
    <location>
        <begin position="50"/>
        <end position="69"/>
    </location>
</feature>
<keyword evidence="3" id="KW-1185">Reference proteome</keyword>
<comment type="caution">
    <text evidence="2">The sequence shown here is derived from an EMBL/GenBank/DDBJ whole genome shotgun (WGS) entry which is preliminary data.</text>
</comment>
<feature type="transmembrane region" description="Helical" evidence="1">
    <location>
        <begin position="131"/>
        <end position="153"/>
    </location>
</feature>
<feature type="transmembrane region" description="Helical" evidence="1">
    <location>
        <begin position="95"/>
        <end position="119"/>
    </location>
</feature>
<feature type="transmembrane region" description="Helical" evidence="1">
    <location>
        <begin position="204"/>
        <end position="223"/>
    </location>
</feature>
<evidence type="ECO:0000313" key="3">
    <source>
        <dbReference type="Proteomes" id="UP000633365"/>
    </source>
</evidence>
<accession>A0A935C423</accession>
<protein>
    <submittedName>
        <fullName evidence="2">DUF624 domain-containing protein</fullName>
    </submittedName>
</protein>
<gene>
    <name evidence="2" type="ORF">JKK62_15645</name>
</gene>
<feature type="transmembrane region" description="Helical" evidence="1">
    <location>
        <begin position="174"/>
        <end position="198"/>
    </location>
</feature>
<reference evidence="2" key="1">
    <citation type="submission" date="2021-01" db="EMBL/GenBank/DDBJ databases">
        <title>Genome public.</title>
        <authorList>
            <person name="Liu C."/>
            <person name="Sun Q."/>
        </authorList>
    </citation>
    <scope>NUCLEOTIDE SEQUENCE</scope>
    <source>
        <strain evidence="2">M6</strain>
    </source>
</reference>
<organism evidence="2 3">
    <name type="scientific">Ruminococcus difficilis</name>
    <dbReference type="NCBI Taxonomy" id="2763069"/>
    <lineage>
        <taxon>Bacteria</taxon>
        <taxon>Bacillati</taxon>
        <taxon>Bacillota</taxon>
        <taxon>Clostridia</taxon>
        <taxon>Eubacteriales</taxon>
        <taxon>Oscillospiraceae</taxon>
        <taxon>Ruminococcus</taxon>
    </lineage>
</organism>
<keyword evidence="1" id="KW-1133">Transmembrane helix</keyword>
<proteinExistence type="predicted"/>
<keyword evidence="1" id="KW-0472">Membrane</keyword>